<dbReference type="EMBL" id="JBBBZM010000016">
    <property type="protein sequence ID" value="KAL0638920.1"/>
    <property type="molecule type" value="Genomic_DNA"/>
</dbReference>
<feature type="domain" description="UvrD-like helicase ATP-binding" evidence="7">
    <location>
        <begin position="464"/>
        <end position="814"/>
    </location>
</feature>
<evidence type="ECO:0000256" key="4">
    <source>
        <dbReference type="ARBA" id="ARBA00022840"/>
    </source>
</evidence>
<keyword evidence="1 5" id="KW-0547">Nucleotide-binding</keyword>
<dbReference type="PANTHER" id="PTHR21529:SF4">
    <property type="entry name" value="TPR AND ANKYRIN REPEAT-CONTAINING PROTEIN 1"/>
    <property type="match status" value="1"/>
</dbReference>
<feature type="region of interest" description="Disordered" evidence="6">
    <location>
        <begin position="542"/>
        <end position="564"/>
    </location>
</feature>
<evidence type="ECO:0000256" key="3">
    <source>
        <dbReference type="ARBA" id="ARBA00022806"/>
    </source>
</evidence>
<accession>A0ABR3GSY3</accession>
<organism evidence="8 9">
    <name type="scientific">Discina gigas</name>
    <dbReference type="NCBI Taxonomy" id="1032678"/>
    <lineage>
        <taxon>Eukaryota</taxon>
        <taxon>Fungi</taxon>
        <taxon>Dikarya</taxon>
        <taxon>Ascomycota</taxon>
        <taxon>Pezizomycotina</taxon>
        <taxon>Pezizomycetes</taxon>
        <taxon>Pezizales</taxon>
        <taxon>Discinaceae</taxon>
        <taxon>Discina</taxon>
    </lineage>
</organism>
<dbReference type="InterPro" id="IPR039904">
    <property type="entry name" value="TRANK1"/>
</dbReference>
<keyword evidence="9" id="KW-1185">Reference proteome</keyword>
<feature type="compositionally biased region" description="Polar residues" evidence="6">
    <location>
        <begin position="542"/>
        <end position="558"/>
    </location>
</feature>
<gene>
    <name evidence="8" type="ORF">Q9L58_001971</name>
</gene>
<keyword evidence="3 5" id="KW-0347">Helicase</keyword>
<dbReference type="InterPro" id="IPR014017">
    <property type="entry name" value="DNA_helicase_UvrD-like_C"/>
</dbReference>
<sequence length="1956" mass="220318">MTDRKFVELIFEPDPKTIAAYKLKQGYQSLTKNPQQLFALFIDVDLSTKFFSAFGLYGKTLAMLLRDFPKTPTPKSKLRPTFGKDDPNLPVPEENMGAFLFSLLANDFPDAASQQAVGSIIMAIVNLSKPGGTLGLIGEKLGESPLILNRLIGRGHISKLCLGQPTLFSSLTSNSTTLDAWAKIVANNHAGYCPHHIKKSKDIQNWQKMKQFLQSFPCKVCPIILDTTKPPVSRHTNSNPDGMNSGEMAFSSLLGYHLGPWKVVISEQALSVLKEAAHIDDLQLDPIRENLFVLASGEWMESSLRRPVGDGSGFQVPVYKAECTCKEYVILWQVDVAFDERADHNTQVVKVWSICPPAQLEDMYGWVIQAHQTYTKARVAACQTVDLEAAGGAVYPTAAIPPGLPEDTCEEILAAIFGANMETQLTAENRAITKRSPILGKFYCLTSTVLDNIHPGASASEFPVDPSGEEIHAINHFESPAFILGRGGSGKTTCLIYKLAGRYLSNKDAGKAPVRQLFLTRSKDLAQKLKLQTKRLIDTSLGTIGNDQDSNSGKVSSGESEEDATQDLLSLGEEDFPLFCTFEYFLMLLENLIKVHNRRNARRAVALEKPVNLTTFKSEYWQRFPTALTRRIPMDLALIDIIGVIKGSASLASNLEPLSRDAYTTRDWRLAPNFTTENDRKAVYTLYEHYEKIKTGRGEADDTDRVIQVLEALKKDSELQKAVEKFLDEVYIDEVQYQQPLEIELLLSLMRDPRGIHFSGDTGQSVSKDSLFRFANAKALFNFNTRFSDLSSPIHKQPRIVPTLFPLSSNYRSHTGIQAIASILMDLLYTAFPEQVDKLPFEIGDQTGPIPTLCVGSGLVSALHETEISTKRNAKRTSKNKPTNEERTTSRKLRVILVRDEQTQSALQMKVPTSTLVLTIPQSKGMEFDDVFLYNFFTTSLYSSDFNILGDLLHEHHSLGTGEHARYANWEMVDNTLCSELKHLYMGITRAQTRLWIVESEEHAVLPAIDLFNKIVPALFPARYPNPLLKVVRECEFKNISELRRLFHSADQTTPTEWSELAYELIAKKAYTQAGLCFKNAQDQTGEALAKGYLAEKKGMEYRARSSKKEFTMAFGEACELFLEAGQISKAVECQEAIKNTEAAAELFSKNGRHQEAALLFTKAGRHKEAAREYADLGKHEKVLETYYHAENYGDLASYLNDFASEIDPKCRKQYSRLCYLLLIQEKCPPKLKPIIITSLGSREEQEEVFREFKMMNHVLDLHKTHKRFKDAFEVAMTIGYLKEAVRLVKTHRFSVPLPDLTKAFDYVQAEDLLTSLIHPCNSQKSKPARNGTRKSNSEMLLSLERKWKPLVASFNNCGPGERPSREDLQAGGLGGFFDLVITMNTLHMRNMTSDLISLPLDFIAGALSILYTIVITKTVPPPALLFLGIYEIPTQPALGFVEAKSHKLLDIQAKNGRFQQKSDDGKLTSAQFSVNIRGVLAMNLLLSNFATVLCTTQIQAEPVLAHRHFWLQALIRLITFTSSYEQDALVLIKLKHDLATSTTNFGRLYDQLGQHLLSQLQSRTRPWPQKPFGLLSYLLQQVQTAAFFDVEFTAMKFIVQNIPKQHELRSVAELLTLAKEVQIKTTTTDFPGYFCENVCNLLLKLRQVQNSRAQLLFYSPSIVSLYEELATLLIFLIRDIDFMAPRSWTVLYLPKFMKIPRCTSKREIFWYQRMLAKVVISFCELVGRIEDVAPKNQAKPDPLARRSLYLIAVCIINMGIMSPRPAGYDQMWEQVQKVFCCKGLNAGAFVNLPPQQLFQNLSKAFGCYDGKDRLGVVVTDGYSLSGKFAGLSLGKLGIAAKYVGIPAPHKHRPRTPNTVASLEIQTMNSVYLITQLWKTDGPQFVQRMKHRRERRERAAHLITAFWRTNGPQFIQRMQSKRESTACERPAQRQKPKACQNCCILAEMRYDKNYIY</sequence>
<dbReference type="PANTHER" id="PTHR21529">
    <property type="entry name" value="MAMMARY TURMOR VIRUS RECEPTOR HOMOLOG 1, 2 MTVR1, 2"/>
    <property type="match status" value="1"/>
</dbReference>
<dbReference type="SUPFAM" id="SSF52540">
    <property type="entry name" value="P-loop containing nucleoside triphosphate hydrolases"/>
    <property type="match status" value="1"/>
</dbReference>
<dbReference type="InterPro" id="IPR027417">
    <property type="entry name" value="P-loop_NTPase"/>
</dbReference>
<evidence type="ECO:0000256" key="1">
    <source>
        <dbReference type="ARBA" id="ARBA00022741"/>
    </source>
</evidence>
<evidence type="ECO:0000256" key="5">
    <source>
        <dbReference type="PROSITE-ProRule" id="PRU00560"/>
    </source>
</evidence>
<dbReference type="Proteomes" id="UP001447188">
    <property type="component" value="Unassembled WGS sequence"/>
</dbReference>
<evidence type="ECO:0000256" key="6">
    <source>
        <dbReference type="SAM" id="MobiDB-lite"/>
    </source>
</evidence>
<keyword evidence="2 5" id="KW-0378">Hydrolase</keyword>
<protein>
    <recommendedName>
        <fullName evidence="7">UvrD-like helicase ATP-binding domain-containing protein</fullName>
    </recommendedName>
</protein>
<evidence type="ECO:0000259" key="7">
    <source>
        <dbReference type="PROSITE" id="PS51198"/>
    </source>
</evidence>
<dbReference type="PROSITE" id="PS51198">
    <property type="entry name" value="UVRD_HELICASE_ATP_BIND"/>
    <property type="match status" value="1"/>
</dbReference>
<feature type="region of interest" description="Disordered" evidence="6">
    <location>
        <begin position="869"/>
        <end position="889"/>
    </location>
</feature>
<reference evidence="8 9" key="1">
    <citation type="submission" date="2024-02" db="EMBL/GenBank/DDBJ databases">
        <title>Discinaceae phylogenomics.</title>
        <authorList>
            <person name="Dirks A.C."/>
            <person name="James T.Y."/>
        </authorList>
    </citation>
    <scope>NUCLEOTIDE SEQUENCE [LARGE SCALE GENOMIC DNA]</scope>
    <source>
        <strain evidence="8 9">ACD0624</strain>
    </source>
</reference>
<dbReference type="Gene3D" id="3.40.50.300">
    <property type="entry name" value="P-loop containing nucleotide triphosphate hydrolases"/>
    <property type="match status" value="2"/>
</dbReference>
<keyword evidence="4 5" id="KW-0067">ATP-binding</keyword>
<dbReference type="Pfam" id="PF00580">
    <property type="entry name" value="UvrD-helicase"/>
    <property type="match status" value="1"/>
</dbReference>
<proteinExistence type="predicted"/>
<comment type="caution">
    <text evidence="8">The sequence shown here is derived from an EMBL/GenBank/DDBJ whole genome shotgun (WGS) entry which is preliminary data.</text>
</comment>
<evidence type="ECO:0000313" key="8">
    <source>
        <dbReference type="EMBL" id="KAL0638920.1"/>
    </source>
</evidence>
<dbReference type="Pfam" id="PF13361">
    <property type="entry name" value="UvrD_C"/>
    <property type="match status" value="1"/>
</dbReference>
<evidence type="ECO:0000313" key="9">
    <source>
        <dbReference type="Proteomes" id="UP001447188"/>
    </source>
</evidence>
<dbReference type="InterPro" id="IPR014016">
    <property type="entry name" value="UvrD-like_ATP-bd"/>
</dbReference>
<evidence type="ECO:0000256" key="2">
    <source>
        <dbReference type="ARBA" id="ARBA00022801"/>
    </source>
</evidence>
<feature type="binding site" evidence="5">
    <location>
        <begin position="485"/>
        <end position="492"/>
    </location>
    <ligand>
        <name>ATP</name>
        <dbReference type="ChEBI" id="CHEBI:30616"/>
    </ligand>
</feature>
<name>A0ABR3GSY3_9PEZI</name>